<gene>
    <name evidence="1" type="ORF">EV420DRAFT_1589743</name>
</gene>
<sequence length="150" mass="17233">MRVQRRCERTHIHGYAITDTPCRHLLHPVQHRPPVRCPAHPPTSNSCIPHYLDRVTCIIALFTPLMPWSSSTGSLSRHPPFPAHITPIITQRSLRHRYHCFPLHEASWMLSMLTSRHARLHRILSTFCMLQASGGRREDVSSSFATMTAR</sequence>
<accession>A0AA39MJA7</accession>
<dbReference type="RefSeq" id="XP_060322419.1">
    <property type="nucleotide sequence ID" value="XM_060474890.1"/>
</dbReference>
<evidence type="ECO:0000313" key="2">
    <source>
        <dbReference type="Proteomes" id="UP001175211"/>
    </source>
</evidence>
<reference evidence="1" key="1">
    <citation type="submission" date="2023-06" db="EMBL/GenBank/DDBJ databases">
        <authorList>
            <consortium name="Lawrence Berkeley National Laboratory"/>
            <person name="Ahrendt S."/>
            <person name="Sahu N."/>
            <person name="Indic B."/>
            <person name="Wong-Bajracharya J."/>
            <person name="Merenyi Z."/>
            <person name="Ke H.-M."/>
            <person name="Monk M."/>
            <person name="Kocsube S."/>
            <person name="Drula E."/>
            <person name="Lipzen A."/>
            <person name="Balint B."/>
            <person name="Henrissat B."/>
            <person name="Andreopoulos B."/>
            <person name="Martin F.M."/>
            <person name="Harder C.B."/>
            <person name="Rigling D."/>
            <person name="Ford K.L."/>
            <person name="Foster G.D."/>
            <person name="Pangilinan J."/>
            <person name="Papanicolaou A."/>
            <person name="Barry K."/>
            <person name="LaButti K."/>
            <person name="Viragh M."/>
            <person name="Koriabine M."/>
            <person name="Yan M."/>
            <person name="Riley R."/>
            <person name="Champramary S."/>
            <person name="Plett K.L."/>
            <person name="Tsai I.J."/>
            <person name="Slot J."/>
            <person name="Sipos G."/>
            <person name="Plett J."/>
            <person name="Nagy L.G."/>
            <person name="Grigoriev I.V."/>
        </authorList>
    </citation>
    <scope>NUCLEOTIDE SEQUENCE</scope>
    <source>
        <strain evidence="1">CCBAS 213</strain>
    </source>
</reference>
<comment type="caution">
    <text evidence="1">The sequence shown here is derived from an EMBL/GenBank/DDBJ whole genome shotgun (WGS) entry which is preliminary data.</text>
</comment>
<feature type="non-terminal residue" evidence="1">
    <location>
        <position position="150"/>
    </location>
</feature>
<dbReference type="EMBL" id="JAUEPS010000120">
    <property type="protein sequence ID" value="KAK0436966.1"/>
    <property type="molecule type" value="Genomic_DNA"/>
</dbReference>
<dbReference type="GeneID" id="85358438"/>
<name>A0AA39MJA7_ARMTA</name>
<protein>
    <submittedName>
        <fullName evidence="1">Uncharacterized protein</fullName>
    </submittedName>
</protein>
<organism evidence="1 2">
    <name type="scientific">Armillaria tabescens</name>
    <name type="common">Ringless honey mushroom</name>
    <name type="synonym">Agaricus tabescens</name>
    <dbReference type="NCBI Taxonomy" id="1929756"/>
    <lineage>
        <taxon>Eukaryota</taxon>
        <taxon>Fungi</taxon>
        <taxon>Dikarya</taxon>
        <taxon>Basidiomycota</taxon>
        <taxon>Agaricomycotina</taxon>
        <taxon>Agaricomycetes</taxon>
        <taxon>Agaricomycetidae</taxon>
        <taxon>Agaricales</taxon>
        <taxon>Marasmiineae</taxon>
        <taxon>Physalacriaceae</taxon>
        <taxon>Desarmillaria</taxon>
    </lineage>
</organism>
<dbReference type="AlphaFoldDB" id="A0AA39MJA7"/>
<proteinExistence type="predicted"/>
<dbReference type="Proteomes" id="UP001175211">
    <property type="component" value="Unassembled WGS sequence"/>
</dbReference>
<evidence type="ECO:0000313" key="1">
    <source>
        <dbReference type="EMBL" id="KAK0436966.1"/>
    </source>
</evidence>
<keyword evidence="2" id="KW-1185">Reference proteome</keyword>